<proteinExistence type="predicted"/>
<organism evidence="2 3">
    <name type="scientific">Ustilaginoidea virens</name>
    <name type="common">Rice false smut fungus</name>
    <name type="synonym">Villosiclava virens</name>
    <dbReference type="NCBI Taxonomy" id="1159556"/>
    <lineage>
        <taxon>Eukaryota</taxon>
        <taxon>Fungi</taxon>
        <taxon>Dikarya</taxon>
        <taxon>Ascomycota</taxon>
        <taxon>Pezizomycotina</taxon>
        <taxon>Sordariomycetes</taxon>
        <taxon>Hypocreomycetidae</taxon>
        <taxon>Hypocreales</taxon>
        <taxon>Clavicipitaceae</taxon>
        <taxon>Ustilaginoidea</taxon>
    </lineage>
</organism>
<reference evidence="3" key="1">
    <citation type="journal article" date="2016" name="Genome Announc.">
        <title>Genome sequence of Ustilaginoidea virens IPU010, a rice pathogenic fungus causing false smut.</title>
        <authorList>
            <person name="Kumagai T."/>
            <person name="Ishii T."/>
            <person name="Terai G."/>
            <person name="Umemura M."/>
            <person name="Machida M."/>
            <person name="Asai K."/>
        </authorList>
    </citation>
    <scope>NUCLEOTIDE SEQUENCE [LARGE SCALE GENOMIC DNA]</scope>
    <source>
        <strain evidence="3">IPU010</strain>
    </source>
</reference>
<protein>
    <submittedName>
        <fullName evidence="2">Uncharacterized protein</fullName>
    </submittedName>
</protein>
<evidence type="ECO:0000313" key="2">
    <source>
        <dbReference type="EMBL" id="GAO14608.1"/>
    </source>
</evidence>
<feature type="region of interest" description="Disordered" evidence="1">
    <location>
        <begin position="128"/>
        <end position="148"/>
    </location>
</feature>
<name>A0A1B5KUF9_USTVR</name>
<comment type="caution">
    <text evidence="2">The sequence shown here is derived from an EMBL/GenBank/DDBJ whole genome shotgun (WGS) entry which is preliminary data.</text>
</comment>
<evidence type="ECO:0000313" key="3">
    <source>
        <dbReference type="Proteomes" id="UP000054053"/>
    </source>
</evidence>
<dbReference type="AlphaFoldDB" id="A0A1B5KUF9"/>
<sequence>MINKVRYRTVDRFDTAGFHSHIDSDCIRRLAEAGRRTAAVAHHRSWAVLQSNLPKLRAARHAGHRYILHGCYPAVHHGVQSWGKTGRMKVGFVADAPDTRHDNRHAKVGFDTMVAGAKTELERVAGAGAGDTTDEPEIDGPGSPGSPGVVDVVGVVVDADEGPGTDAELVFPGGL</sequence>
<dbReference type="Proteomes" id="UP000054053">
    <property type="component" value="Unassembled WGS sequence"/>
</dbReference>
<dbReference type="EMBL" id="BBTG02000003">
    <property type="protein sequence ID" value="GAO14608.1"/>
    <property type="molecule type" value="Genomic_DNA"/>
</dbReference>
<evidence type="ECO:0000256" key="1">
    <source>
        <dbReference type="SAM" id="MobiDB-lite"/>
    </source>
</evidence>
<accession>A0A1B5KUF9</accession>
<gene>
    <name evidence="2" type="ORF">UVI_02009400</name>
</gene>